<evidence type="ECO:0000256" key="10">
    <source>
        <dbReference type="SAM" id="Phobius"/>
    </source>
</evidence>
<evidence type="ECO:0000256" key="7">
    <source>
        <dbReference type="ARBA" id="ARBA00022989"/>
    </source>
</evidence>
<evidence type="ECO:0000256" key="8">
    <source>
        <dbReference type="ARBA" id="ARBA00023136"/>
    </source>
</evidence>
<dbReference type="SUPFAM" id="SSF141868">
    <property type="entry name" value="EAL domain-like"/>
    <property type="match status" value="1"/>
</dbReference>
<dbReference type="GO" id="GO:0071111">
    <property type="term" value="F:cyclic-guanylate-specific phosphodiesterase activity"/>
    <property type="evidence" value="ECO:0007669"/>
    <property type="project" value="UniProtKB-EC"/>
</dbReference>
<dbReference type="Gene3D" id="3.20.20.450">
    <property type="entry name" value="EAL domain"/>
    <property type="match status" value="1"/>
</dbReference>
<reference evidence="12 13" key="1">
    <citation type="submission" date="2016-10" db="EMBL/GenBank/DDBJ databases">
        <authorList>
            <person name="de Groot N.N."/>
        </authorList>
    </citation>
    <scope>NUCLEOTIDE SEQUENCE [LARGE SCALE GENOMIC DNA]</scope>
    <source>
        <strain evidence="12 13">DSM 21001</strain>
    </source>
</reference>
<dbReference type="RefSeq" id="WP_175529145.1">
    <property type="nucleotide sequence ID" value="NZ_FOZL01000002.1"/>
</dbReference>
<keyword evidence="3" id="KW-1003">Cell membrane</keyword>
<dbReference type="AlphaFoldDB" id="A0A1I6MYZ7"/>
<dbReference type="CDD" id="cd01948">
    <property type="entry name" value="EAL"/>
    <property type="match status" value="1"/>
</dbReference>
<evidence type="ECO:0000313" key="12">
    <source>
        <dbReference type="EMBL" id="SFS20788.1"/>
    </source>
</evidence>
<keyword evidence="8 10" id="KW-0472">Membrane</keyword>
<dbReference type="Pfam" id="PF12792">
    <property type="entry name" value="CSS-motif"/>
    <property type="match status" value="1"/>
</dbReference>
<evidence type="ECO:0000259" key="11">
    <source>
        <dbReference type="PROSITE" id="PS50883"/>
    </source>
</evidence>
<keyword evidence="4" id="KW-0973">c-di-GMP</keyword>
<keyword evidence="6" id="KW-0378">Hydrolase</keyword>
<dbReference type="GO" id="GO:0005886">
    <property type="term" value="C:plasma membrane"/>
    <property type="evidence" value="ECO:0007669"/>
    <property type="project" value="UniProtKB-SubCell"/>
</dbReference>
<comment type="catalytic activity">
    <reaction evidence="9">
        <text>3',3'-c-di-GMP + H2O = 5'-phosphoguanylyl(3'-&gt;5')guanosine + H(+)</text>
        <dbReference type="Rhea" id="RHEA:24902"/>
        <dbReference type="ChEBI" id="CHEBI:15377"/>
        <dbReference type="ChEBI" id="CHEBI:15378"/>
        <dbReference type="ChEBI" id="CHEBI:58754"/>
        <dbReference type="ChEBI" id="CHEBI:58805"/>
        <dbReference type="EC" id="3.1.4.52"/>
    </reaction>
</comment>
<dbReference type="PANTHER" id="PTHR33121">
    <property type="entry name" value="CYCLIC DI-GMP PHOSPHODIESTERASE PDEF"/>
    <property type="match status" value="1"/>
</dbReference>
<dbReference type="InterPro" id="IPR024744">
    <property type="entry name" value="CSS-motif_dom"/>
</dbReference>
<dbReference type="PROSITE" id="PS50883">
    <property type="entry name" value="EAL"/>
    <property type="match status" value="1"/>
</dbReference>
<dbReference type="STRING" id="474950.SAMN05421771_3831"/>
<evidence type="ECO:0000256" key="3">
    <source>
        <dbReference type="ARBA" id="ARBA00022475"/>
    </source>
</evidence>
<name>A0A1I6MYZ7_9BACT</name>
<evidence type="ECO:0000256" key="9">
    <source>
        <dbReference type="ARBA" id="ARBA00034290"/>
    </source>
</evidence>
<gene>
    <name evidence="12" type="ORF">SAMN05421771_3831</name>
</gene>
<feature type="transmembrane region" description="Helical" evidence="10">
    <location>
        <begin position="242"/>
        <end position="264"/>
    </location>
</feature>
<dbReference type="PANTHER" id="PTHR33121:SF81">
    <property type="entry name" value="CYCLIC DI-GMP PHOSPHODIESTERASE PDEB-RELATED"/>
    <property type="match status" value="1"/>
</dbReference>
<organism evidence="12 13">
    <name type="scientific">Granulicella pectinivorans</name>
    <dbReference type="NCBI Taxonomy" id="474950"/>
    <lineage>
        <taxon>Bacteria</taxon>
        <taxon>Pseudomonadati</taxon>
        <taxon>Acidobacteriota</taxon>
        <taxon>Terriglobia</taxon>
        <taxon>Terriglobales</taxon>
        <taxon>Acidobacteriaceae</taxon>
        <taxon>Granulicella</taxon>
    </lineage>
</organism>
<dbReference type="InterPro" id="IPR050706">
    <property type="entry name" value="Cyclic-di-GMP_PDE-like"/>
</dbReference>
<evidence type="ECO:0000256" key="2">
    <source>
        <dbReference type="ARBA" id="ARBA00012282"/>
    </source>
</evidence>
<dbReference type="EC" id="3.1.4.52" evidence="2"/>
<evidence type="ECO:0000313" key="13">
    <source>
        <dbReference type="Proteomes" id="UP000199024"/>
    </source>
</evidence>
<protein>
    <recommendedName>
        <fullName evidence="2">cyclic-guanylate-specific phosphodiesterase</fullName>
        <ecNumber evidence="2">3.1.4.52</ecNumber>
    </recommendedName>
</protein>
<dbReference type="EMBL" id="FOZL01000002">
    <property type="protein sequence ID" value="SFS20788.1"/>
    <property type="molecule type" value="Genomic_DNA"/>
</dbReference>
<keyword evidence="13" id="KW-1185">Reference proteome</keyword>
<evidence type="ECO:0000256" key="5">
    <source>
        <dbReference type="ARBA" id="ARBA00022692"/>
    </source>
</evidence>
<dbReference type="Proteomes" id="UP000199024">
    <property type="component" value="Unassembled WGS sequence"/>
</dbReference>
<evidence type="ECO:0000256" key="4">
    <source>
        <dbReference type="ARBA" id="ARBA00022636"/>
    </source>
</evidence>
<comment type="subcellular location">
    <subcellularLocation>
        <location evidence="1">Cell membrane</location>
        <topology evidence="1">Multi-pass membrane protein</topology>
    </subcellularLocation>
</comment>
<sequence length="521" mass="56730">MPRPKHHLLTAVGFVLATTFLGAAITALIARSILISTAITHLQTYASDFLAEDDKVAANINDTLDAADASTAPPCSEADFVILRHLLFRSPYIKDIGRKQDGRFLCSVIAGIVPHPVVASHRGFTPQGSHNVIYNVPIDIDNNFHGEIVASDRSNVILPPDTFDAFYRLPMFFSAAVIDAGKGTMVTTYSNAPVPPQLDLILASGATHRGSYLFYSRCSGTRPNCVLTGIPYREIWRPNRPLVITSVLSGALIGLAFSGTALFMDSRRRTLASQLRRAIRRKDLTVLYQPIVDVSTGATIGAEALVRWTDEDGAPVLPELFISLAESHGFVGTITTFVLQCVLKDLGDLLRANPAFQVSINMSSQDLTDPNFLPRLDSLLHAHRVPAASIGIELTERSTSDRETVIEAIRQLHARGHIVYIDDFGTGYSSLSYLNELSADVIKVDRSFTQTIGTHSITASILPQILSMARTLNLRIVVEGVERPEQAAYLALEEGHISAQGWHFGAPTTPQALKARLAQTT</sequence>
<evidence type="ECO:0000256" key="1">
    <source>
        <dbReference type="ARBA" id="ARBA00004651"/>
    </source>
</evidence>
<keyword evidence="5 10" id="KW-0812">Transmembrane</keyword>
<proteinExistence type="predicted"/>
<dbReference type="SMART" id="SM00052">
    <property type="entry name" value="EAL"/>
    <property type="match status" value="1"/>
</dbReference>
<evidence type="ECO:0000256" key="6">
    <source>
        <dbReference type="ARBA" id="ARBA00022801"/>
    </source>
</evidence>
<accession>A0A1I6MYZ7</accession>
<feature type="domain" description="EAL" evidence="11">
    <location>
        <begin position="268"/>
        <end position="521"/>
    </location>
</feature>
<dbReference type="InterPro" id="IPR001633">
    <property type="entry name" value="EAL_dom"/>
</dbReference>
<dbReference type="InterPro" id="IPR035919">
    <property type="entry name" value="EAL_sf"/>
</dbReference>
<dbReference type="Pfam" id="PF00563">
    <property type="entry name" value="EAL"/>
    <property type="match status" value="1"/>
</dbReference>
<keyword evidence="7 10" id="KW-1133">Transmembrane helix</keyword>